<evidence type="ECO:0008006" key="3">
    <source>
        <dbReference type="Google" id="ProtNLM"/>
    </source>
</evidence>
<dbReference type="EMBL" id="JAVLET010000001">
    <property type="protein sequence ID" value="KAL0475352.1"/>
    <property type="molecule type" value="Genomic_DNA"/>
</dbReference>
<organism evidence="1 2">
    <name type="scientific">Neurospora intermedia</name>
    <dbReference type="NCBI Taxonomy" id="5142"/>
    <lineage>
        <taxon>Eukaryota</taxon>
        <taxon>Fungi</taxon>
        <taxon>Dikarya</taxon>
        <taxon>Ascomycota</taxon>
        <taxon>Pezizomycotina</taxon>
        <taxon>Sordariomycetes</taxon>
        <taxon>Sordariomycetidae</taxon>
        <taxon>Sordariales</taxon>
        <taxon>Sordariaceae</taxon>
        <taxon>Neurospora</taxon>
    </lineage>
</organism>
<gene>
    <name evidence="1" type="ORF">QR685DRAFT_44655</name>
</gene>
<reference evidence="1 2" key="1">
    <citation type="submission" date="2023-09" db="EMBL/GenBank/DDBJ databases">
        <title>Multi-omics analysis of a traditional fermented food reveals byproduct-associated fungal strains for waste-to-food upcycling.</title>
        <authorList>
            <consortium name="Lawrence Berkeley National Laboratory"/>
            <person name="Rekdal V.M."/>
            <person name="Villalobos-Escobedo J.M."/>
            <person name="Rodriguez-Valeron N."/>
            <person name="Garcia M.O."/>
            <person name="Vasquez D.P."/>
            <person name="Damayanti I."/>
            <person name="Sorensen P.M."/>
            <person name="Baidoo E.E."/>
            <person name="De Carvalho A.C."/>
            <person name="Riley R."/>
            <person name="Lipzen A."/>
            <person name="He G."/>
            <person name="Yan M."/>
            <person name="Haridas S."/>
            <person name="Daum C."/>
            <person name="Yoshinaga Y."/>
            <person name="Ng V."/>
            <person name="Grigoriev I.V."/>
            <person name="Munk R."/>
            <person name="Nuraida L."/>
            <person name="Wijaya C.H."/>
            <person name="Morales P.-C."/>
            <person name="Keasling J.D."/>
        </authorList>
    </citation>
    <scope>NUCLEOTIDE SEQUENCE [LARGE SCALE GENOMIC DNA]</scope>
    <source>
        <strain evidence="1 2">FGSC 2613</strain>
    </source>
</reference>
<sequence length="222" mass="24982">MPLAARYGRWRPSWPKLPFQPFNSQVPLCHTQIAPSCWLPTLRISMFHFCRAANPTRQSSTKLYPAHARQKQPVDAHLSFSSYGSVARDLRPLPFIQRHLITTDGKEHPEVSPYNSRAYFLVSLAAINPPPSSGKCASKSYPPHHSLLCDDIRPIDDHLAHPCPWRREDGQPHIDWSPVTWLPREPYGNPPGPAPENASKPVVLKSSQGPWIEFLCSSNSVS</sequence>
<keyword evidence="2" id="KW-1185">Reference proteome</keyword>
<evidence type="ECO:0000313" key="1">
    <source>
        <dbReference type="EMBL" id="KAL0475352.1"/>
    </source>
</evidence>
<protein>
    <recommendedName>
        <fullName evidence="3">Questionable protein</fullName>
    </recommendedName>
</protein>
<proteinExistence type="predicted"/>
<name>A0ABR3DRU0_NEUIN</name>
<accession>A0ABR3DRU0</accession>
<comment type="caution">
    <text evidence="1">The sequence shown here is derived from an EMBL/GenBank/DDBJ whole genome shotgun (WGS) entry which is preliminary data.</text>
</comment>
<evidence type="ECO:0000313" key="2">
    <source>
        <dbReference type="Proteomes" id="UP001451303"/>
    </source>
</evidence>
<dbReference type="Proteomes" id="UP001451303">
    <property type="component" value="Unassembled WGS sequence"/>
</dbReference>